<evidence type="ECO:0000313" key="3">
    <source>
        <dbReference type="Proteomes" id="UP001321473"/>
    </source>
</evidence>
<keyword evidence="1" id="KW-0472">Membrane</keyword>
<dbReference type="EMBL" id="JARKHS020026712">
    <property type="protein sequence ID" value="KAK8766093.1"/>
    <property type="molecule type" value="Genomic_DNA"/>
</dbReference>
<gene>
    <name evidence="2" type="ORF">V5799_007126</name>
</gene>
<evidence type="ECO:0000313" key="2">
    <source>
        <dbReference type="EMBL" id="KAK8766093.1"/>
    </source>
</evidence>
<keyword evidence="3" id="KW-1185">Reference proteome</keyword>
<protein>
    <submittedName>
        <fullName evidence="2">Uncharacterized protein</fullName>
    </submittedName>
</protein>
<comment type="caution">
    <text evidence="2">The sequence shown here is derived from an EMBL/GenBank/DDBJ whole genome shotgun (WGS) entry which is preliminary data.</text>
</comment>
<keyword evidence="1" id="KW-1133">Transmembrane helix</keyword>
<proteinExistence type="predicted"/>
<organism evidence="2 3">
    <name type="scientific">Amblyomma americanum</name>
    <name type="common">Lone star tick</name>
    <dbReference type="NCBI Taxonomy" id="6943"/>
    <lineage>
        <taxon>Eukaryota</taxon>
        <taxon>Metazoa</taxon>
        <taxon>Ecdysozoa</taxon>
        <taxon>Arthropoda</taxon>
        <taxon>Chelicerata</taxon>
        <taxon>Arachnida</taxon>
        <taxon>Acari</taxon>
        <taxon>Parasitiformes</taxon>
        <taxon>Ixodida</taxon>
        <taxon>Ixodoidea</taxon>
        <taxon>Ixodidae</taxon>
        <taxon>Amblyomminae</taxon>
        <taxon>Amblyomma</taxon>
    </lineage>
</organism>
<dbReference type="Proteomes" id="UP001321473">
    <property type="component" value="Unassembled WGS sequence"/>
</dbReference>
<sequence>MSELYRSCDVYLCKAPPHDYRSIFMGLCSPPMKQQCINLWHRHWFLAFDYGDSLLVICDVTKDCTGKFTGWKYWKKKDDFNETYPDLEPIGQYTYRDLEVDEAIQKLGTVERDEQPHRNCRHWALELLSELNIKLPAEEDYIDTGIYWSTVARLAIPILIAALIPIPIVTFAALGYL</sequence>
<keyword evidence="1" id="KW-0812">Transmembrane</keyword>
<accession>A0AAQ4DUF3</accession>
<reference evidence="2 3" key="1">
    <citation type="journal article" date="2023" name="Arcadia Sci">
        <title>De novo assembly of a long-read Amblyomma americanum tick genome.</title>
        <authorList>
            <person name="Chou S."/>
            <person name="Poskanzer K.E."/>
            <person name="Rollins M."/>
            <person name="Thuy-Boun P.S."/>
        </authorList>
    </citation>
    <scope>NUCLEOTIDE SEQUENCE [LARGE SCALE GENOMIC DNA]</scope>
    <source>
        <strain evidence="2">F_SG_1</strain>
        <tissue evidence="2">Salivary glands</tissue>
    </source>
</reference>
<feature type="transmembrane region" description="Helical" evidence="1">
    <location>
        <begin position="154"/>
        <end position="176"/>
    </location>
</feature>
<name>A0AAQ4DUF3_AMBAM</name>
<dbReference type="AlphaFoldDB" id="A0AAQ4DUF3"/>
<evidence type="ECO:0000256" key="1">
    <source>
        <dbReference type="SAM" id="Phobius"/>
    </source>
</evidence>